<dbReference type="GO" id="GO:0016787">
    <property type="term" value="F:hydrolase activity"/>
    <property type="evidence" value="ECO:0007669"/>
    <property type="project" value="InterPro"/>
</dbReference>
<dbReference type="InterPro" id="IPR029058">
    <property type="entry name" value="AB_hydrolase_fold"/>
</dbReference>
<evidence type="ECO:0000259" key="2">
    <source>
        <dbReference type="Pfam" id="PF02230"/>
    </source>
</evidence>
<dbReference type="InterPro" id="IPR050565">
    <property type="entry name" value="LYPA1-2/EST-like"/>
</dbReference>
<feature type="domain" description="Phospholipase/carboxylesterase/thioesterase" evidence="2">
    <location>
        <begin position="44"/>
        <end position="145"/>
    </location>
</feature>
<dbReference type="InParanoid" id="A0A1D6Q0Q9"/>
<dbReference type="PANTHER" id="PTHR10655:SF30">
    <property type="entry name" value="CARBOXYLESTERASE OS04G0669600-RELATED"/>
    <property type="match status" value="1"/>
</dbReference>
<dbReference type="Pfam" id="PF02230">
    <property type="entry name" value="Abhydrolase_2"/>
    <property type="match status" value="1"/>
</dbReference>
<gene>
    <name evidence="3" type="ORF">ZEAMMB73_Zm00001d050270</name>
</gene>
<evidence type="ECO:0000256" key="1">
    <source>
        <dbReference type="ARBA" id="ARBA00006499"/>
    </source>
</evidence>
<dbReference type="SMR" id="A0A1D6Q0Q9"/>
<evidence type="ECO:0000313" key="3">
    <source>
        <dbReference type="EMBL" id="AQK52227.1"/>
    </source>
</evidence>
<dbReference type="InterPro" id="IPR003140">
    <property type="entry name" value="PLipase/COase/thioEstase"/>
</dbReference>
<dbReference type="AlphaFoldDB" id="A0A1D6Q0Q9"/>
<dbReference type="ExpressionAtlas" id="A0A1D6Q0Q9">
    <property type="expression patterns" value="baseline and differential"/>
</dbReference>
<name>A0A1D6Q0Q9_MAIZE</name>
<organism evidence="3">
    <name type="scientific">Zea mays</name>
    <name type="common">Maize</name>
    <dbReference type="NCBI Taxonomy" id="4577"/>
    <lineage>
        <taxon>Eukaryota</taxon>
        <taxon>Viridiplantae</taxon>
        <taxon>Streptophyta</taxon>
        <taxon>Embryophyta</taxon>
        <taxon>Tracheophyta</taxon>
        <taxon>Spermatophyta</taxon>
        <taxon>Magnoliopsida</taxon>
        <taxon>Liliopsida</taxon>
        <taxon>Poales</taxon>
        <taxon>Poaceae</taxon>
        <taxon>PACMAD clade</taxon>
        <taxon>Panicoideae</taxon>
        <taxon>Andropogonodae</taxon>
        <taxon>Andropogoneae</taxon>
        <taxon>Tripsacinae</taxon>
        <taxon>Zea</taxon>
    </lineage>
</organism>
<dbReference type="SUPFAM" id="SSF53474">
    <property type="entry name" value="alpha/beta-Hydrolases"/>
    <property type="match status" value="1"/>
</dbReference>
<dbReference type="Gene3D" id="3.40.50.1820">
    <property type="entry name" value="alpha/beta hydrolase"/>
    <property type="match status" value="1"/>
</dbReference>
<proteinExistence type="inferred from homology"/>
<accession>A0A1D6Q0Q9</accession>
<dbReference type="STRING" id="4577.A0A1D6Q0Q9"/>
<dbReference type="PANTHER" id="PTHR10655">
    <property type="entry name" value="LYSOPHOSPHOLIPASE-RELATED"/>
    <property type="match status" value="1"/>
</dbReference>
<reference evidence="3" key="1">
    <citation type="submission" date="2015-12" db="EMBL/GenBank/DDBJ databases">
        <title>Update maize B73 reference genome by single molecule sequencing technologies.</title>
        <authorList>
            <consortium name="Maize Genome Sequencing Project"/>
            <person name="Ware D."/>
        </authorList>
    </citation>
    <scope>NUCLEOTIDE SEQUENCE</scope>
    <source>
        <tissue evidence="3">Seedling</tissue>
    </source>
</reference>
<comment type="similarity">
    <text evidence="1">Belongs to the AB hydrolase superfamily. AB hydrolase 2 family.</text>
</comment>
<sequence length="207" mass="23034">MMDRQDALRSPRLLLAVWRVAGNPHRYTDGTTYNRFCIIVKTIRDEKEVLKAIEYVHELLDKEVAAETSPTDILVCGMSQGGALAKASVLLYPKTLGGCAIFNGSVPISKSFAQKVPSESRKTSIMVSWNGSTRTKPLPDQKALEIIFEKIQRKDTYGVFVEAVDPVEIYKKEKIIVSPIVSMPASSKVPEKIEWNSNFGGRKSVET</sequence>
<protein>
    <submittedName>
        <fullName evidence="3">Carboxylesterase SOBER1</fullName>
    </submittedName>
</protein>
<dbReference type="EMBL" id="CM000780">
    <property type="protein sequence ID" value="AQK52227.1"/>
    <property type="molecule type" value="Genomic_DNA"/>
</dbReference>